<name>A0A559K4Q0_9BACL</name>
<dbReference type="AlphaFoldDB" id="A0A559K4Q0"/>
<evidence type="ECO:0000313" key="2">
    <source>
        <dbReference type="EMBL" id="TVY07077.1"/>
    </source>
</evidence>
<feature type="domain" description="DUF3967" evidence="1">
    <location>
        <begin position="185"/>
        <end position="214"/>
    </location>
</feature>
<proteinExistence type="predicted"/>
<organism evidence="2 3">
    <name type="scientific">Paenibacillus cremeus</name>
    <dbReference type="NCBI Taxonomy" id="2163881"/>
    <lineage>
        <taxon>Bacteria</taxon>
        <taxon>Bacillati</taxon>
        <taxon>Bacillota</taxon>
        <taxon>Bacilli</taxon>
        <taxon>Bacillales</taxon>
        <taxon>Paenibacillaceae</taxon>
        <taxon>Paenibacillus</taxon>
    </lineage>
</organism>
<dbReference type="InterPro" id="IPR025052">
    <property type="entry name" value="DUF3967"/>
</dbReference>
<reference evidence="2 3" key="1">
    <citation type="submission" date="2019-07" db="EMBL/GenBank/DDBJ databases">
        <authorList>
            <person name="Kim J."/>
        </authorList>
    </citation>
    <scope>NUCLEOTIDE SEQUENCE [LARGE SCALE GENOMIC DNA]</scope>
    <source>
        <strain evidence="2 3">JC52</strain>
    </source>
</reference>
<evidence type="ECO:0000259" key="1">
    <source>
        <dbReference type="Pfam" id="PF13152"/>
    </source>
</evidence>
<protein>
    <submittedName>
        <fullName evidence="2">DUF3967 domain-containing protein</fullName>
    </submittedName>
</protein>
<sequence>MLSQKRCIVDMERNSSPKSLEDAANELLVPAVSLQRWCVLLEWNGYAVAKRADGARQFAPQDLTVIKELKQRLMQGHMLVPAIKELAEKYTNGGSTTPSVSAAPPSPTVAREEIIDIVNQQIETQMHQYMKKTDNQLYQLQTLTNHLDVEFTVLKVKHNKMMEKLRAQEEKVDDAFASIDEYIRTRDEEVTVLIREMLETKRMVAAAKEKKWWKMIWKLIPPLT</sequence>
<dbReference type="Pfam" id="PF13152">
    <property type="entry name" value="DUF3967"/>
    <property type="match status" value="1"/>
</dbReference>
<evidence type="ECO:0000313" key="3">
    <source>
        <dbReference type="Proteomes" id="UP000317036"/>
    </source>
</evidence>
<dbReference type="EMBL" id="VNJI01000043">
    <property type="protein sequence ID" value="TVY07077.1"/>
    <property type="molecule type" value="Genomic_DNA"/>
</dbReference>
<accession>A0A559K4Q0</accession>
<gene>
    <name evidence="2" type="ORF">FPZ49_25745</name>
</gene>
<keyword evidence="3" id="KW-1185">Reference proteome</keyword>
<dbReference type="OrthoDB" id="2467384at2"/>
<dbReference type="Proteomes" id="UP000317036">
    <property type="component" value="Unassembled WGS sequence"/>
</dbReference>
<comment type="caution">
    <text evidence="2">The sequence shown here is derived from an EMBL/GenBank/DDBJ whole genome shotgun (WGS) entry which is preliminary data.</text>
</comment>